<evidence type="ECO:0000313" key="6">
    <source>
        <dbReference type="EMBL" id="RKU41946.1"/>
    </source>
</evidence>
<dbReference type="GO" id="GO:0005737">
    <property type="term" value="C:cytoplasm"/>
    <property type="evidence" value="ECO:0007669"/>
    <property type="project" value="UniProtKB-SubCell"/>
</dbReference>
<feature type="region of interest" description="Disordered" evidence="4">
    <location>
        <begin position="235"/>
        <end position="262"/>
    </location>
</feature>
<dbReference type="GO" id="GO:0031588">
    <property type="term" value="C:nucleotide-activated protein kinase complex"/>
    <property type="evidence" value="ECO:0007669"/>
    <property type="project" value="TreeGrafter"/>
</dbReference>
<feature type="compositionally biased region" description="Basic and acidic residues" evidence="4">
    <location>
        <begin position="133"/>
        <end position="145"/>
    </location>
</feature>
<dbReference type="InterPro" id="IPR032640">
    <property type="entry name" value="AMPK1_CBM"/>
</dbReference>
<feature type="compositionally biased region" description="Polar residues" evidence="4">
    <location>
        <begin position="42"/>
        <end position="52"/>
    </location>
</feature>
<feature type="compositionally biased region" description="Basic residues" evidence="4">
    <location>
        <begin position="22"/>
        <end position="34"/>
    </location>
</feature>
<dbReference type="PANTHER" id="PTHR10343">
    <property type="entry name" value="5'-AMP-ACTIVATED PROTEIN KINASE , BETA SUBUNIT"/>
    <property type="match status" value="1"/>
</dbReference>
<gene>
    <name evidence="6" type="ORF">DL546_005045</name>
</gene>
<feature type="domain" description="Association with the SNF1 complex (ASC)" evidence="5">
    <location>
        <begin position="382"/>
        <end position="489"/>
    </location>
</feature>
<evidence type="ECO:0000256" key="1">
    <source>
        <dbReference type="ARBA" id="ARBA00004496"/>
    </source>
</evidence>
<sequence>MGNNPSSQSKPATSSSQPHHTLSVHHSKNHHQRQRDHDSNRDQSNGPSSPRPSSVKREVKHPIPVSHNRVAAPPEPSLAQAQGTIPNSTENKSNTAVSRGRALTQQRSGNTSTSTTNTPTPGSSVASTSTKPIDAKPRPEARKADEDNDDEKPVVNHQDFPSPRREQLSPFSQPGAEAAMMPHTLASVPDVSYLTRPPRLPLPIDQEEQTPGSPILAPADLGQSVEELEALDAEGIASRSSGLSTATLDEDDDVEGLRPDKNRPTVPLRLDWLHGGSKVYVTGTIFQWNRKIRMAQVKDEPDHFTVTVNVLPGTHHVRFLVDGQMTVSPDLPQTVDYGNNLVNYIEVTLDASAEAAGEAQQPQSLKPSLFMEGEDRKLKDRIVAPKALFSPQIPQYLLDFDQPEDSPVYHRAVRAIEKLPSPPVLPSFLGKPILNAATIMKDDNSVLNMPNHTTLNHLATSSIKDNVLAVSATTRYKNKYVTTIIYKPTDYVPPKEEIKPIRPRD</sequence>
<dbReference type="Pfam" id="PF04739">
    <property type="entry name" value="AMPKBI"/>
    <property type="match status" value="1"/>
</dbReference>
<comment type="caution">
    <text evidence="6">The sequence shown here is derived from an EMBL/GenBank/DDBJ whole genome shotgun (WGS) entry which is preliminary data.</text>
</comment>
<reference evidence="6 7" key="1">
    <citation type="submission" date="2018-08" db="EMBL/GenBank/DDBJ databases">
        <title>Draft genome of the lignicolous fungus Coniochaeta pulveracea.</title>
        <authorList>
            <person name="Borstlap C.J."/>
            <person name="De Witt R.N."/>
            <person name="Botha A."/>
            <person name="Volschenk H."/>
        </authorList>
    </citation>
    <scope>NUCLEOTIDE SEQUENCE [LARGE SCALE GENOMIC DNA]</scope>
    <source>
        <strain evidence="6 7">CAB683</strain>
    </source>
</reference>
<feature type="compositionally biased region" description="Polar residues" evidence="4">
    <location>
        <begin position="238"/>
        <end position="247"/>
    </location>
</feature>
<dbReference type="PANTHER" id="PTHR10343:SF84">
    <property type="entry name" value="5'-AMP-ACTIVATED PROTEIN KINASE SUBUNIT BETA-1"/>
    <property type="match status" value="1"/>
</dbReference>
<evidence type="ECO:0000256" key="3">
    <source>
        <dbReference type="ARBA" id="ARBA00022490"/>
    </source>
</evidence>
<dbReference type="Proteomes" id="UP000275385">
    <property type="component" value="Unassembled WGS sequence"/>
</dbReference>
<comment type="similarity">
    <text evidence="2">Belongs to the 5'-AMP-activated protein kinase beta subunit family.</text>
</comment>
<evidence type="ECO:0000256" key="4">
    <source>
        <dbReference type="SAM" id="MobiDB-lite"/>
    </source>
</evidence>
<dbReference type="InterPro" id="IPR037256">
    <property type="entry name" value="ASC_dom_sf"/>
</dbReference>
<dbReference type="GO" id="GO:0007165">
    <property type="term" value="P:signal transduction"/>
    <property type="evidence" value="ECO:0007669"/>
    <property type="project" value="UniProtKB-ARBA"/>
</dbReference>
<dbReference type="SUPFAM" id="SSF160219">
    <property type="entry name" value="AMPKBI-like"/>
    <property type="match status" value="1"/>
</dbReference>
<dbReference type="Gene3D" id="2.60.40.10">
    <property type="entry name" value="Immunoglobulins"/>
    <property type="match status" value="1"/>
</dbReference>
<name>A0A420Y238_9PEZI</name>
<dbReference type="CDD" id="cd02859">
    <property type="entry name" value="E_set_AMPKbeta_like_N"/>
    <property type="match status" value="1"/>
</dbReference>
<dbReference type="InterPro" id="IPR013783">
    <property type="entry name" value="Ig-like_fold"/>
</dbReference>
<feature type="compositionally biased region" description="Low complexity" evidence="4">
    <location>
        <begin position="108"/>
        <end position="124"/>
    </location>
</feature>
<feature type="region of interest" description="Disordered" evidence="4">
    <location>
        <begin position="1"/>
        <end position="170"/>
    </location>
</feature>
<accession>A0A420Y238</accession>
<feature type="compositionally biased region" description="Low complexity" evidence="4">
    <location>
        <begin position="1"/>
        <end position="18"/>
    </location>
</feature>
<dbReference type="InterPro" id="IPR014756">
    <property type="entry name" value="Ig_E-set"/>
</dbReference>
<dbReference type="Pfam" id="PF16561">
    <property type="entry name" value="AMPK1_CBM"/>
    <property type="match status" value="1"/>
</dbReference>
<protein>
    <recommendedName>
        <fullName evidence="5">Association with the SNF1 complex (ASC) domain-containing protein</fullName>
    </recommendedName>
</protein>
<dbReference type="InterPro" id="IPR006828">
    <property type="entry name" value="ASC_dom"/>
</dbReference>
<dbReference type="SUPFAM" id="SSF81296">
    <property type="entry name" value="E set domains"/>
    <property type="match status" value="1"/>
</dbReference>
<dbReference type="GO" id="GO:0019901">
    <property type="term" value="F:protein kinase binding"/>
    <property type="evidence" value="ECO:0007669"/>
    <property type="project" value="TreeGrafter"/>
</dbReference>
<keyword evidence="3" id="KW-0963">Cytoplasm</keyword>
<dbReference type="GO" id="GO:0005634">
    <property type="term" value="C:nucleus"/>
    <property type="evidence" value="ECO:0007669"/>
    <property type="project" value="TreeGrafter"/>
</dbReference>
<dbReference type="InterPro" id="IPR050827">
    <property type="entry name" value="CRP1_MDG1_kinase"/>
</dbReference>
<organism evidence="6 7">
    <name type="scientific">Coniochaeta pulveracea</name>
    <dbReference type="NCBI Taxonomy" id="177199"/>
    <lineage>
        <taxon>Eukaryota</taxon>
        <taxon>Fungi</taxon>
        <taxon>Dikarya</taxon>
        <taxon>Ascomycota</taxon>
        <taxon>Pezizomycotina</taxon>
        <taxon>Sordariomycetes</taxon>
        <taxon>Sordariomycetidae</taxon>
        <taxon>Coniochaetales</taxon>
        <taxon>Coniochaetaceae</taxon>
        <taxon>Coniochaeta</taxon>
    </lineage>
</organism>
<dbReference type="AlphaFoldDB" id="A0A420Y238"/>
<dbReference type="OrthoDB" id="531008at2759"/>
<dbReference type="Gene3D" id="6.20.250.60">
    <property type="match status" value="1"/>
</dbReference>
<dbReference type="EMBL" id="QVQW01000065">
    <property type="protein sequence ID" value="RKU41946.1"/>
    <property type="molecule type" value="Genomic_DNA"/>
</dbReference>
<dbReference type="STRING" id="177199.A0A420Y238"/>
<dbReference type="SMART" id="SM01010">
    <property type="entry name" value="AMPKBI"/>
    <property type="match status" value="1"/>
</dbReference>
<feature type="compositionally biased region" description="Polar residues" evidence="4">
    <location>
        <begin position="79"/>
        <end position="107"/>
    </location>
</feature>
<comment type="subcellular location">
    <subcellularLocation>
        <location evidence="1">Cytoplasm</location>
    </subcellularLocation>
</comment>
<feature type="region of interest" description="Disordered" evidence="4">
    <location>
        <begin position="197"/>
        <end position="217"/>
    </location>
</feature>
<keyword evidence="7" id="KW-1185">Reference proteome</keyword>
<dbReference type="FunFam" id="2.60.40.10:FF:000562">
    <property type="entry name" value="Snf1 kinase complex beta-subunit Gal83"/>
    <property type="match status" value="1"/>
</dbReference>
<proteinExistence type="inferred from homology"/>
<evidence type="ECO:0000313" key="7">
    <source>
        <dbReference type="Proteomes" id="UP000275385"/>
    </source>
</evidence>
<evidence type="ECO:0000256" key="2">
    <source>
        <dbReference type="ARBA" id="ARBA00010926"/>
    </source>
</evidence>
<evidence type="ECO:0000259" key="5">
    <source>
        <dbReference type="SMART" id="SM01010"/>
    </source>
</evidence>